<gene>
    <name evidence="6" type="ORF">KDM87_01620</name>
</gene>
<evidence type="ECO:0000313" key="7">
    <source>
        <dbReference type="Proteomes" id="UP000682982"/>
    </source>
</evidence>
<evidence type="ECO:0000256" key="1">
    <source>
        <dbReference type="ARBA" id="ARBA00006576"/>
    </source>
</evidence>
<proteinExistence type="inferred from homology"/>
<dbReference type="Gene3D" id="3.40.50.300">
    <property type="entry name" value="P-loop containing nucleotide triphosphate hydrolases"/>
    <property type="match status" value="1"/>
</dbReference>
<reference evidence="6 7" key="1">
    <citation type="submission" date="2021-04" db="EMBL/GenBank/DDBJ databases">
        <title>novel species isolated from subtropical streams in China.</title>
        <authorList>
            <person name="Lu H."/>
        </authorList>
    </citation>
    <scope>NUCLEOTIDE SEQUENCE [LARGE SCALE GENOMIC DNA]</scope>
    <source>
        <strain evidence="6 7">FT147W</strain>
    </source>
</reference>
<dbReference type="PANTHER" id="PTHR11086:SF18">
    <property type="entry name" value="DEOXYCYTIDYLATE DEAMINASE"/>
    <property type="match status" value="1"/>
</dbReference>
<name>A0ABS5GXV7_9BURK</name>
<dbReference type="EMBL" id="JAGSPK010000001">
    <property type="protein sequence ID" value="MBR7791280.1"/>
    <property type="molecule type" value="Genomic_DNA"/>
</dbReference>
<dbReference type="RefSeq" id="WP_212677481.1">
    <property type="nucleotide sequence ID" value="NZ_JAGSPK010000001.1"/>
</dbReference>
<dbReference type="InterPro" id="IPR027417">
    <property type="entry name" value="P-loop_NTPase"/>
</dbReference>
<keyword evidence="7" id="KW-1185">Reference proteome</keyword>
<dbReference type="Gene3D" id="3.40.140.10">
    <property type="entry name" value="Cytidine Deaminase, domain 2"/>
    <property type="match status" value="1"/>
</dbReference>
<evidence type="ECO:0000313" key="6">
    <source>
        <dbReference type="EMBL" id="MBR7791280.1"/>
    </source>
</evidence>
<evidence type="ECO:0000256" key="3">
    <source>
        <dbReference type="ARBA" id="ARBA00022801"/>
    </source>
</evidence>
<keyword evidence="2" id="KW-0479">Metal-binding</keyword>
<organism evidence="6 7">
    <name type="scientific">Undibacterium rivi</name>
    <dbReference type="NCBI Taxonomy" id="2828729"/>
    <lineage>
        <taxon>Bacteria</taxon>
        <taxon>Pseudomonadati</taxon>
        <taxon>Pseudomonadota</taxon>
        <taxon>Betaproteobacteria</taxon>
        <taxon>Burkholderiales</taxon>
        <taxon>Oxalobacteraceae</taxon>
        <taxon>Undibacterium</taxon>
    </lineage>
</organism>
<keyword evidence="3" id="KW-0378">Hydrolase</keyword>
<dbReference type="PANTHER" id="PTHR11086">
    <property type="entry name" value="DEOXYCYTIDYLATE DEAMINASE-RELATED"/>
    <property type="match status" value="1"/>
</dbReference>
<comment type="caution">
    <text evidence="6">The sequence shown here is derived from an EMBL/GenBank/DDBJ whole genome shotgun (WGS) entry which is preliminary data.</text>
</comment>
<protein>
    <submittedName>
        <fullName evidence="6">Deoxycytidylate deaminase</fullName>
    </submittedName>
</protein>
<dbReference type="SUPFAM" id="SSF53927">
    <property type="entry name" value="Cytidine deaminase-like"/>
    <property type="match status" value="1"/>
</dbReference>
<feature type="domain" description="CMP/dCMP-type deaminase" evidence="5">
    <location>
        <begin position="255"/>
        <end position="438"/>
    </location>
</feature>
<dbReference type="InterPro" id="IPR016192">
    <property type="entry name" value="APOBEC/CMP_deaminase_Zn-bd"/>
</dbReference>
<dbReference type="InterPro" id="IPR015517">
    <property type="entry name" value="dCMP_deaminase-rel"/>
</dbReference>
<dbReference type="NCBIfam" id="NF041025">
    <property type="entry name" value="antiphage_deaminase"/>
    <property type="match status" value="1"/>
</dbReference>
<comment type="similarity">
    <text evidence="1">Belongs to the cytidine and deoxycytidylate deaminase family.</text>
</comment>
<accession>A0ABS5GXV7</accession>
<dbReference type="PROSITE" id="PS51747">
    <property type="entry name" value="CYT_DCMP_DEAMINASES_2"/>
    <property type="match status" value="1"/>
</dbReference>
<evidence type="ECO:0000256" key="4">
    <source>
        <dbReference type="ARBA" id="ARBA00022833"/>
    </source>
</evidence>
<dbReference type="InterPro" id="IPR002125">
    <property type="entry name" value="CMP_dCMP_dom"/>
</dbReference>
<dbReference type="Pfam" id="PF00383">
    <property type="entry name" value="dCMP_cyt_deam_1"/>
    <property type="match status" value="1"/>
</dbReference>
<sequence>MATQPVLATSTSLATSVLTGKGSTTEQIAQTHTDELVIALCGPIGSPLHAVAEEIQRMIKDTFGYDKAEIIRLSDFIRDHASKVQVEIPANDSFERITAQIDAGNKLREEFGLSILAELAVEKIRFEREEFKQEIGAQNYAPRRICHIIDSVKNKEELALLKLVYRDMLYVMGVFSPLSVRESNIAQRNHLKGGDVHTLIDRDSGEESKAGQTVSDTFPQSDFFLRIDKTTDSETTKRVERFLHLILGTKVITPTSAESAMYAAAMASAHSGCLSRQVGAAVTDSNEHVLSTGWNDVPKFGGGLYLEGNDDSRCWNHGGGKCFNDEEKQFFANELVESLKDIIPTQSKQTAKEILRKSGKLGGLIEFSRAIHAEMHAILSAGRIAGDKLVGGKIFVTTYPCHSCARHIIAAGIKEVYYIEPYRKSLAIKLHGDAISELELDSQKVRVLAYDGVAPSKFLSLFRVPSNSRKESGKLIRIPLKKARPRIEKSLESLPSREAIVVASLMQKKLLPQDEQNGQTSSTAT</sequence>
<keyword evidence="4" id="KW-0862">Zinc</keyword>
<dbReference type="PROSITE" id="PS00903">
    <property type="entry name" value="CYT_DCMP_DEAMINASES_1"/>
    <property type="match status" value="1"/>
</dbReference>
<evidence type="ECO:0000256" key="2">
    <source>
        <dbReference type="ARBA" id="ARBA00022723"/>
    </source>
</evidence>
<dbReference type="Proteomes" id="UP000682982">
    <property type="component" value="Unassembled WGS sequence"/>
</dbReference>
<dbReference type="InterPro" id="IPR016193">
    <property type="entry name" value="Cytidine_deaminase-like"/>
</dbReference>
<evidence type="ECO:0000259" key="5">
    <source>
        <dbReference type="PROSITE" id="PS51747"/>
    </source>
</evidence>